<organism evidence="1">
    <name type="scientific">uncultured prokaryote</name>
    <dbReference type="NCBI Taxonomy" id="198431"/>
    <lineage>
        <taxon>unclassified sequences</taxon>
        <taxon>environmental samples</taxon>
    </lineage>
</organism>
<protein>
    <submittedName>
        <fullName evidence="1">Uncharacterized protein</fullName>
    </submittedName>
</protein>
<name>A0A0H5Q7S7_9ZZZZ</name>
<reference evidence="1" key="2">
    <citation type="submission" date="2015-07" db="EMBL/GenBank/DDBJ databases">
        <title>Plasmids, circular viruses and viroids from rat gut.</title>
        <authorList>
            <person name="Jorgensen T.J."/>
            <person name="Hansen M.A."/>
            <person name="Xu Z."/>
            <person name="Tabak M.A."/>
            <person name="Sorensen S.J."/>
            <person name="Hansen L.H."/>
        </authorList>
    </citation>
    <scope>NUCLEOTIDE SEQUENCE</scope>
    <source>
        <strain evidence="1">RGFK1556</strain>
    </source>
</reference>
<reference evidence="1" key="1">
    <citation type="submission" date="2015-06" db="EMBL/GenBank/DDBJ databases">
        <authorList>
            <person name="Joergensen T."/>
        </authorList>
    </citation>
    <scope>NUCLEOTIDE SEQUENCE</scope>
    <source>
        <strain evidence="1">RGFK1556</strain>
    </source>
</reference>
<dbReference type="AlphaFoldDB" id="A0A0H5Q7S7"/>
<sequence length="75" mass="8314">MNDVISQYRQIRLTAHLDERGEVEYWMLALLQVHKGVPHWHLVDDGRLPLPFPVSGPRDAADLVGAIACALAAAQ</sequence>
<evidence type="ECO:0000313" key="1">
    <source>
        <dbReference type="EMBL" id="CRY97444.1"/>
    </source>
</evidence>
<accession>A0A0H5Q7S7</accession>
<proteinExistence type="predicted"/>
<dbReference type="EMBL" id="LN854086">
    <property type="protein sequence ID" value="CRY97444.1"/>
    <property type="molecule type" value="Genomic_DNA"/>
</dbReference>